<gene>
    <name evidence="1" type="ORF">F1D05_18950</name>
</gene>
<reference evidence="1 2" key="2">
    <citation type="journal article" date="2020" name="Microbiol. Resour. Announc.">
        <title>Antarctic desert soil bacteria exhibit high novel natural product potential, evaluated through long-read genome sequencing and comparative genomics.</title>
        <authorList>
            <person name="Benaud N."/>
            <person name="Edwards R.J."/>
            <person name="Amos T.G."/>
            <person name="D'Agostino P.M."/>
            <person name="Gutierrez-Chavez C."/>
            <person name="Montgomery K."/>
            <person name="Nicetic I."/>
            <person name="Ferrari B.C."/>
        </authorList>
    </citation>
    <scope>NUCLEOTIDE SEQUENCE [LARGE SCALE GENOMIC DNA]</scope>
    <source>
        <strain evidence="1 2">SPB151</strain>
    </source>
</reference>
<sequence>MTMPAVRPEATCITEQGRTKLSTATSETDRLLDVTEAAMMLGTFNESGVRYPRRLIAERRIEFVKLGSKVRIPESAIRDHIKNNTVRPIRLANMGEAA</sequence>
<dbReference type="EMBL" id="CP043661">
    <property type="protein sequence ID" value="QNE19614.1"/>
    <property type="molecule type" value="Genomic_DNA"/>
</dbReference>
<keyword evidence="2" id="KW-1185">Reference proteome</keyword>
<dbReference type="GO" id="GO:0003677">
    <property type="term" value="F:DNA binding"/>
    <property type="evidence" value="ECO:0007669"/>
    <property type="project" value="InterPro"/>
</dbReference>
<name>A0A7G6X049_9ACTN</name>
<protein>
    <submittedName>
        <fullName evidence="1">Helix-turn-helix domain-containing protein</fullName>
    </submittedName>
</protein>
<evidence type="ECO:0000313" key="2">
    <source>
        <dbReference type="Proteomes" id="UP000515563"/>
    </source>
</evidence>
<dbReference type="KEGG" id="kqi:F1D05_18950"/>
<dbReference type="Proteomes" id="UP000515563">
    <property type="component" value="Chromosome"/>
</dbReference>
<dbReference type="NCBIfam" id="TIGR01764">
    <property type="entry name" value="excise"/>
    <property type="match status" value="1"/>
</dbReference>
<dbReference type="AlphaFoldDB" id="A0A7G6X049"/>
<reference evidence="2" key="1">
    <citation type="submission" date="2019-09" db="EMBL/GenBank/DDBJ databases">
        <title>Antimicrobial potential of Antarctic Bacteria.</title>
        <authorList>
            <person name="Benaud N."/>
            <person name="Edwards R.J."/>
            <person name="Ferrari B.C."/>
        </authorList>
    </citation>
    <scope>NUCLEOTIDE SEQUENCE [LARGE SCALE GENOMIC DNA]</scope>
    <source>
        <strain evidence="2">SPB151</strain>
    </source>
</reference>
<proteinExistence type="predicted"/>
<accession>A0A7G6X049</accession>
<organism evidence="1 2">
    <name type="scientific">Kribbella qitaiheensis</name>
    <dbReference type="NCBI Taxonomy" id="1544730"/>
    <lineage>
        <taxon>Bacteria</taxon>
        <taxon>Bacillati</taxon>
        <taxon>Actinomycetota</taxon>
        <taxon>Actinomycetes</taxon>
        <taxon>Propionibacteriales</taxon>
        <taxon>Kribbellaceae</taxon>
        <taxon>Kribbella</taxon>
    </lineage>
</organism>
<dbReference type="InterPro" id="IPR010093">
    <property type="entry name" value="SinI_DNA-bd"/>
</dbReference>
<evidence type="ECO:0000313" key="1">
    <source>
        <dbReference type="EMBL" id="QNE19614.1"/>
    </source>
</evidence>